<gene>
    <name evidence="6" type="ORF">L21SP4_00150</name>
</gene>
<evidence type="ECO:0000256" key="3">
    <source>
        <dbReference type="ARBA" id="ARBA00022989"/>
    </source>
</evidence>
<accession>A0A0G3EF82</accession>
<proteinExistence type="inferred from homology"/>
<dbReference type="KEGG" id="vbl:L21SP4_00150"/>
<dbReference type="Proteomes" id="UP000035268">
    <property type="component" value="Chromosome"/>
</dbReference>
<dbReference type="AlphaFoldDB" id="A0A0G3EF82"/>
<evidence type="ECO:0000313" key="7">
    <source>
        <dbReference type="Proteomes" id="UP000035268"/>
    </source>
</evidence>
<keyword evidence="7" id="KW-1185">Reference proteome</keyword>
<dbReference type="Pfam" id="PF01925">
    <property type="entry name" value="TauE"/>
    <property type="match status" value="1"/>
</dbReference>
<dbReference type="InterPro" id="IPR002781">
    <property type="entry name" value="TM_pro_TauE-like"/>
</dbReference>
<dbReference type="PANTHER" id="PTHR43701">
    <property type="entry name" value="MEMBRANE TRANSPORTER PROTEIN MJ0441-RELATED"/>
    <property type="match status" value="1"/>
</dbReference>
<organism evidence="6 7">
    <name type="scientific">Kiritimatiella glycovorans</name>
    <dbReference type="NCBI Taxonomy" id="1307763"/>
    <lineage>
        <taxon>Bacteria</taxon>
        <taxon>Pseudomonadati</taxon>
        <taxon>Kiritimatiellota</taxon>
        <taxon>Kiritimatiellia</taxon>
        <taxon>Kiritimatiellales</taxon>
        <taxon>Kiritimatiellaceae</taxon>
        <taxon>Kiritimatiella</taxon>
    </lineage>
</organism>
<feature type="transmembrane region" description="Helical" evidence="5">
    <location>
        <begin position="180"/>
        <end position="198"/>
    </location>
</feature>
<dbReference type="InterPro" id="IPR051598">
    <property type="entry name" value="TSUP/Inactive_protease-like"/>
</dbReference>
<evidence type="ECO:0000256" key="2">
    <source>
        <dbReference type="ARBA" id="ARBA00022692"/>
    </source>
</evidence>
<feature type="transmembrane region" description="Helical" evidence="5">
    <location>
        <begin position="12"/>
        <end position="38"/>
    </location>
</feature>
<dbReference type="EMBL" id="CP010904">
    <property type="protein sequence ID" value="AKJ63435.1"/>
    <property type="molecule type" value="Genomic_DNA"/>
</dbReference>
<evidence type="ECO:0000256" key="5">
    <source>
        <dbReference type="RuleBase" id="RU363041"/>
    </source>
</evidence>
<comment type="subcellular location">
    <subcellularLocation>
        <location evidence="5">Cell membrane</location>
        <topology evidence="5">Multi-pass membrane protein</topology>
    </subcellularLocation>
    <subcellularLocation>
        <location evidence="1">Membrane</location>
        <topology evidence="1">Multi-pass membrane protein</topology>
    </subcellularLocation>
</comment>
<dbReference type="RefSeq" id="WP_052880863.1">
    <property type="nucleotide sequence ID" value="NZ_CP010904.1"/>
</dbReference>
<keyword evidence="4 5" id="KW-0472">Membrane</keyword>
<keyword evidence="2 5" id="KW-0812">Transmembrane</keyword>
<feature type="transmembrane region" description="Helical" evidence="5">
    <location>
        <begin position="210"/>
        <end position="231"/>
    </location>
</feature>
<dbReference type="OrthoDB" id="9779078at2"/>
<keyword evidence="5" id="KW-1003">Cell membrane</keyword>
<reference evidence="6 7" key="2">
    <citation type="journal article" date="2016" name="ISME J.">
        <title>Characterization of the first cultured representative of Verrucomicrobia subdivision 5 indicates the proposal of a novel phylum.</title>
        <authorList>
            <person name="Spring S."/>
            <person name="Bunk B."/>
            <person name="Sproer C."/>
            <person name="Schumann P."/>
            <person name="Rohde M."/>
            <person name="Tindall B.J."/>
            <person name="Klenk H.P."/>
        </authorList>
    </citation>
    <scope>NUCLEOTIDE SEQUENCE [LARGE SCALE GENOMIC DNA]</scope>
    <source>
        <strain evidence="6 7">L21-Fru-AB</strain>
    </source>
</reference>
<evidence type="ECO:0000256" key="4">
    <source>
        <dbReference type="ARBA" id="ARBA00023136"/>
    </source>
</evidence>
<evidence type="ECO:0000313" key="6">
    <source>
        <dbReference type="EMBL" id="AKJ63435.1"/>
    </source>
</evidence>
<keyword evidence="3 5" id="KW-1133">Transmembrane helix</keyword>
<feature type="transmembrane region" description="Helical" evidence="5">
    <location>
        <begin position="251"/>
        <end position="269"/>
    </location>
</feature>
<reference evidence="7" key="1">
    <citation type="submission" date="2015-02" db="EMBL/GenBank/DDBJ databases">
        <title>Description and complete genome sequence of the first cultured representative of the subdivision 5 of the Verrucomicrobia phylum.</title>
        <authorList>
            <person name="Spring S."/>
            <person name="Bunk B."/>
            <person name="Sproer C."/>
            <person name="Klenk H.-P."/>
        </authorList>
    </citation>
    <scope>NUCLEOTIDE SEQUENCE [LARGE SCALE GENOMIC DNA]</scope>
    <source>
        <strain evidence="7">L21-Fru-AB</strain>
    </source>
</reference>
<feature type="transmembrane region" description="Helical" evidence="5">
    <location>
        <begin position="281"/>
        <end position="303"/>
    </location>
</feature>
<sequence>MLEVTIGGVQVFWPALVGLGLLIGFLTGLFGVGGGFLLTPCLRILFGVPYPVAVGSDLVQIFCTGSVSAFKHWRRGDVDVKLGVLLAAGAATGSFLGKEIMSVLQQEAGSLRIAGRSQPMLDVVMNLLFLALMAAVAVSIIREKTQEGGDTDRVDTVFSQRLRKLALPPRMSFETSGTSFSLWVPVGVALVVGMLTGLMGVGGGFIMFPLLVYVLGVSTVAAVGTGAFQIVFATGAGAMAHFSEGHVSLPLVGFLLVGSITGVQLGVRLSHRLAGRRLRRYFAGVLSLGILLILYSLAGQFGVI</sequence>
<dbReference type="GO" id="GO:0005886">
    <property type="term" value="C:plasma membrane"/>
    <property type="evidence" value="ECO:0007669"/>
    <property type="project" value="UniProtKB-SubCell"/>
</dbReference>
<name>A0A0G3EF82_9BACT</name>
<evidence type="ECO:0000256" key="1">
    <source>
        <dbReference type="ARBA" id="ARBA00004141"/>
    </source>
</evidence>
<feature type="transmembrane region" description="Helical" evidence="5">
    <location>
        <begin position="121"/>
        <end position="141"/>
    </location>
</feature>
<dbReference type="PANTHER" id="PTHR43701:SF2">
    <property type="entry name" value="MEMBRANE TRANSPORTER PROTEIN YJNA-RELATED"/>
    <property type="match status" value="1"/>
</dbReference>
<protein>
    <recommendedName>
        <fullName evidence="5">Probable membrane transporter protein</fullName>
    </recommendedName>
</protein>
<comment type="similarity">
    <text evidence="5">Belongs to the 4-toluene sulfonate uptake permease (TSUP) (TC 2.A.102) family.</text>
</comment>